<dbReference type="PANTHER" id="PTHR22760">
    <property type="entry name" value="GLYCOSYLTRANSFERASE"/>
    <property type="match status" value="1"/>
</dbReference>
<evidence type="ECO:0000256" key="11">
    <source>
        <dbReference type="ARBA" id="ARBA00048899"/>
    </source>
</evidence>
<accession>A0A2A2KLX1</accession>
<feature type="transmembrane region" description="Helical" evidence="12">
    <location>
        <begin position="309"/>
        <end position="329"/>
    </location>
</feature>
<keyword evidence="7 12" id="KW-0256">Endoplasmic reticulum</keyword>
<gene>
    <name evidence="13" type="ORF">WR25_04036</name>
</gene>
<keyword evidence="8 12" id="KW-1133">Transmembrane helix</keyword>
<evidence type="ECO:0000256" key="6">
    <source>
        <dbReference type="ARBA" id="ARBA00022692"/>
    </source>
</evidence>
<dbReference type="Pfam" id="PF03901">
    <property type="entry name" value="Glyco_transf_22"/>
    <property type="match status" value="1"/>
</dbReference>
<evidence type="ECO:0000256" key="8">
    <source>
        <dbReference type="ARBA" id="ARBA00022989"/>
    </source>
</evidence>
<keyword evidence="9 12" id="KW-0472">Membrane</keyword>
<name>A0A2A2KLX1_9BILA</name>
<evidence type="ECO:0000313" key="14">
    <source>
        <dbReference type="Proteomes" id="UP000218231"/>
    </source>
</evidence>
<dbReference type="GO" id="GO:0005789">
    <property type="term" value="C:endoplasmic reticulum membrane"/>
    <property type="evidence" value="ECO:0007669"/>
    <property type="project" value="UniProtKB-SubCell"/>
</dbReference>
<evidence type="ECO:0000256" key="9">
    <source>
        <dbReference type="ARBA" id="ARBA00023136"/>
    </source>
</evidence>
<feature type="transmembrane region" description="Helical" evidence="12">
    <location>
        <begin position="133"/>
        <end position="154"/>
    </location>
</feature>
<comment type="similarity">
    <text evidence="3 12">Belongs to the glycosyltransferase 22 family.</text>
</comment>
<dbReference type="OrthoDB" id="19039at2759"/>
<keyword evidence="4 12" id="KW-0328">Glycosyltransferase</keyword>
<feature type="transmembrane region" description="Helical" evidence="12">
    <location>
        <begin position="287"/>
        <end position="303"/>
    </location>
</feature>
<comment type="caution">
    <text evidence="13">The sequence shown here is derived from an EMBL/GenBank/DDBJ whole genome shotgun (WGS) entry which is preliminary data.</text>
</comment>
<evidence type="ECO:0000256" key="12">
    <source>
        <dbReference type="RuleBase" id="RU363075"/>
    </source>
</evidence>
<dbReference type="AlphaFoldDB" id="A0A2A2KLX1"/>
<sequence>MDNVEGSEWVVVMAMLAHILVCPGNKVEESFNMQATHDLLFLRNLTEFDHRDFPGVVPRTFAGPLYLTTVSYPFSWILSFMNMPKLWYMLLVRVVLGSTVVLSFLNFARSVKHHFGDDCAFYLRLITVSQFHFLFYASRTLPNTFALAMVLVVFQRYLDKQFLSAIRWATASMVLFRFDLFLLYCPMFLPVILLREVPIFGWNGAIATGLSTLLQTLAPTIAFDSFLWGRLVWPEAEVFWFNVVENRSHEYGVSPFLWYFLSALPRSLLLSLLLVPIGLILDRRLRWPVGIILVYILLFSILPHKELRFIIYSIPMLNVPAAMVCARAYQSRTQSWIRLLLYFGLTCHILVNTIATLFFIFAASHNYPGYEALGTVQWMMRADANKPYSVYIDNTCAQTGVNRFMQMYEKWNYDKTENLPLDQATPFDFICVGTYGRNLTQIVAQFDKTHRPMFAIPVFDGMKWKKMSSFPFYWPEVRLLEKVAMLRNRQHMS</sequence>
<dbReference type="InterPro" id="IPR005599">
    <property type="entry name" value="GPI_mannosylTrfase"/>
</dbReference>
<feature type="transmembrane region" description="Helical" evidence="12">
    <location>
        <begin position="256"/>
        <end position="275"/>
    </location>
</feature>
<feature type="transmembrane region" description="Helical" evidence="12">
    <location>
        <begin position="174"/>
        <end position="194"/>
    </location>
</feature>
<evidence type="ECO:0000256" key="2">
    <source>
        <dbReference type="ARBA" id="ARBA00004922"/>
    </source>
</evidence>
<keyword evidence="14" id="KW-1185">Reference proteome</keyword>
<evidence type="ECO:0000256" key="4">
    <source>
        <dbReference type="ARBA" id="ARBA00022676"/>
    </source>
</evidence>
<comment type="pathway">
    <text evidence="2">Protein modification; protein glycosylation.</text>
</comment>
<dbReference type="EC" id="2.4.1.-" evidence="12"/>
<dbReference type="Proteomes" id="UP000218231">
    <property type="component" value="Unassembled WGS sequence"/>
</dbReference>
<proteinExistence type="inferred from homology"/>
<dbReference type="EMBL" id="LIAE01008257">
    <property type="protein sequence ID" value="PAV74897.1"/>
    <property type="molecule type" value="Genomic_DNA"/>
</dbReference>
<comment type="function">
    <text evidence="10">Mannosyltransferase that operates in the biosynthetic pathway of dolichol-linked oligosaccharides, the glycan precursors employed in protein asparagine (N)-glycosylation. The assembly of dolichol-linked oligosaccharides begins on the cytosolic side of the endoplasmic reticulum membrane and finishes in its lumen. The sequential addition of sugars to dolichol pyrophosphate produces dolichol-linked oligosaccharides containing fourteen sugars, including two GlcNAcs, nine mannoses and three glucoses. Once assembled, the oligosaccharide is transferred from the lipid to nascent proteins by oligosaccharyltransferases. In the lumen of the endoplasmic reticulum, adds the eighth mannose residue in an alpha-1,6 linkage onto Man(7)GlcNAc(2)-PP-dolichol to produce Man(8)GlcNAc(2)-PP-dolichol.</text>
</comment>
<protein>
    <recommendedName>
        <fullName evidence="12">Mannosyltransferase</fullName>
        <ecNumber evidence="12">2.4.1.-</ecNumber>
    </recommendedName>
</protein>
<comment type="subcellular location">
    <subcellularLocation>
        <location evidence="1 12">Endoplasmic reticulum membrane</location>
        <topology evidence="1 12">Multi-pass membrane protein</topology>
    </subcellularLocation>
</comment>
<evidence type="ECO:0000256" key="7">
    <source>
        <dbReference type="ARBA" id="ARBA00022824"/>
    </source>
</evidence>
<keyword evidence="6 12" id="KW-0812">Transmembrane</keyword>
<dbReference type="GO" id="GO:0052917">
    <property type="term" value="F:dol-P-Man:Man(7)GlcNAc(2)-PP-Dol alpha-1,6-mannosyltransferase activity"/>
    <property type="evidence" value="ECO:0007669"/>
    <property type="project" value="UniProtKB-EC"/>
</dbReference>
<keyword evidence="5" id="KW-0808">Transferase</keyword>
<dbReference type="GO" id="GO:0006487">
    <property type="term" value="P:protein N-linked glycosylation"/>
    <property type="evidence" value="ECO:0007669"/>
    <property type="project" value="TreeGrafter"/>
</dbReference>
<feature type="transmembrane region" description="Helical" evidence="12">
    <location>
        <begin position="61"/>
        <end position="79"/>
    </location>
</feature>
<comment type="catalytic activity">
    <reaction evidence="11">
        <text>an alpha-D-Man-(1-&gt;2)-alpha-D-Man-(1-&gt;2)-alpha-D-Man-(1-&gt;3)-[alpha-D-Man-(1-&gt;2)-alpha-D-Man-(1-&gt;3)-alpha-D-Man-(1-&gt;6)]-beta-D-Man-(1-&gt;4)-beta-D-GlcNAc-(1-&gt;4)-alpha-D-GlcNAc-diphospho-di-trans,poly-cis-dolichol + a di-trans,poly-cis-dolichyl beta-D-mannosyl phosphate = an alpha-D-Man-(1-&gt;2)-alpha-D-Man-(1-&gt;2)-alpha-D-Man-(1-&gt;3)-[alpha-D-Man-(1-&gt;2)-alpha-D-Man-(1-&gt;3)-[alpha-D-Man-(1-&gt;6)]-alpha-D-Man-(1-&gt;6)]-beta-D-Man-(1-&gt;4)-beta-D-GlcNAc-(1-&gt;4)-alpha-D-GlcNAc-diphospho-di-trans,poly-cis-dolichol + a di-trans,poly-cis-dolichyl phosphate + H(+)</text>
        <dbReference type="Rhea" id="RHEA:29535"/>
        <dbReference type="Rhea" id="RHEA-COMP:19498"/>
        <dbReference type="Rhea" id="RHEA-COMP:19501"/>
        <dbReference type="Rhea" id="RHEA-COMP:19518"/>
        <dbReference type="Rhea" id="RHEA-COMP:19519"/>
        <dbReference type="ChEBI" id="CHEBI:15378"/>
        <dbReference type="ChEBI" id="CHEBI:57683"/>
        <dbReference type="ChEBI" id="CHEBI:58211"/>
        <dbReference type="ChEBI" id="CHEBI:132517"/>
        <dbReference type="ChEBI" id="CHEBI:132519"/>
        <dbReference type="EC" id="2.4.1.260"/>
    </reaction>
    <physiologicalReaction direction="left-to-right" evidence="11">
        <dbReference type="Rhea" id="RHEA:29536"/>
    </physiologicalReaction>
</comment>
<feature type="transmembrane region" description="Helical" evidence="12">
    <location>
        <begin position="86"/>
        <end position="108"/>
    </location>
</feature>
<reference evidence="13 14" key="1">
    <citation type="journal article" date="2017" name="Curr. Biol.">
        <title>Genome architecture and evolution of a unichromosomal asexual nematode.</title>
        <authorList>
            <person name="Fradin H."/>
            <person name="Zegar C."/>
            <person name="Gutwein M."/>
            <person name="Lucas J."/>
            <person name="Kovtun M."/>
            <person name="Corcoran D."/>
            <person name="Baugh L.R."/>
            <person name="Kiontke K."/>
            <person name="Gunsalus K."/>
            <person name="Fitch D.H."/>
            <person name="Piano F."/>
        </authorList>
    </citation>
    <scope>NUCLEOTIDE SEQUENCE [LARGE SCALE GENOMIC DNA]</scope>
    <source>
        <strain evidence="13">PF1309</strain>
    </source>
</reference>
<feature type="transmembrane region" description="Helical" evidence="12">
    <location>
        <begin position="341"/>
        <end position="363"/>
    </location>
</feature>
<dbReference type="STRING" id="2018661.A0A2A2KLX1"/>
<dbReference type="PANTHER" id="PTHR22760:SF1">
    <property type="entry name" value="DOL-P-MAN:MAN(7)GLCNAC(2)-PP-DOL ALPHA-1,6-MANNOSYLTRANSFERASE"/>
    <property type="match status" value="1"/>
</dbReference>
<evidence type="ECO:0000313" key="13">
    <source>
        <dbReference type="EMBL" id="PAV74897.1"/>
    </source>
</evidence>
<evidence type="ECO:0000256" key="10">
    <source>
        <dbReference type="ARBA" id="ARBA00044721"/>
    </source>
</evidence>
<organism evidence="13 14">
    <name type="scientific">Diploscapter pachys</name>
    <dbReference type="NCBI Taxonomy" id="2018661"/>
    <lineage>
        <taxon>Eukaryota</taxon>
        <taxon>Metazoa</taxon>
        <taxon>Ecdysozoa</taxon>
        <taxon>Nematoda</taxon>
        <taxon>Chromadorea</taxon>
        <taxon>Rhabditida</taxon>
        <taxon>Rhabditina</taxon>
        <taxon>Rhabditomorpha</taxon>
        <taxon>Rhabditoidea</taxon>
        <taxon>Rhabditidae</taxon>
        <taxon>Diploscapter</taxon>
    </lineage>
</organism>
<dbReference type="UniPathway" id="UPA00378"/>
<evidence type="ECO:0000256" key="3">
    <source>
        <dbReference type="ARBA" id="ARBA00007063"/>
    </source>
</evidence>
<evidence type="ECO:0000256" key="1">
    <source>
        <dbReference type="ARBA" id="ARBA00004477"/>
    </source>
</evidence>
<evidence type="ECO:0000256" key="5">
    <source>
        <dbReference type="ARBA" id="ARBA00022679"/>
    </source>
</evidence>